<evidence type="ECO:0000313" key="21">
    <source>
        <dbReference type="Proteomes" id="UP000324325"/>
    </source>
</evidence>
<evidence type="ECO:0000313" key="3">
    <source>
        <dbReference type="EMBL" id="RGN20698.1"/>
    </source>
</evidence>
<dbReference type="Proteomes" id="UP000285865">
    <property type="component" value="Unassembled WGS sequence"/>
</dbReference>
<dbReference type="Proteomes" id="UP000324325">
    <property type="component" value="Unassembled WGS sequence"/>
</dbReference>
<evidence type="ECO:0000313" key="2">
    <source>
        <dbReference type="EMBL" id="PWE84410.1"/>
    </source>
</evidence>
<evidence type="ECO:0000313" key="13">
    <source>
        <dbReference type="Proteomes" id="UP000260970"/>
    </source>
</evidence>
<evidence type="ECO:0000313" key="15">
    <source>
        <dbReference type="Proteomes" id="UP000283683"/>
    </source>
</evidence>
<dbReference type="AlphaFoldDB" id="A0A2U2EIR9"/>
<evidence type="ECO:0000313" key="4">
    <source>
        <dbReference type="EMBL" id="RGW40933.1"/>
    </source>
</evidence>
<dbReference type="Proteomes" id="UP000286220">
    <property type="component" value="Unassembled WGS sequence"/>
</dbReference>
<evidence type="ECO:0000313" key="19">
    <source>
        <dbReference type="Proteomes" id="UP000286220"/>
    </source>
</evidence>
<dbReference type="Proteomes" id="UP000245905">
    <property type="component" value="Unassembled WGS sequence"/>
</dbReference>
<dbReference type="EMBL" id="QSAE01000006">
    <property type="protein sequence ID" value="RGW40933.1"/>
    <property type="molecule type" value="Genomic_DNA"/>
</dbReference>
<protein>
    <submittedName>
        <fullName evidence="2">Uncharacterized protein</fullName>
    </submittedName>
</protein>
<evidence type="ECO:0000313" key="5">
    <source>
        <dbReference type="EMBL" id="RGW87046.1"/>
    </source>
</evidence>
<evidence type="ECO:0000313" key="7">
    <source>
        <dbReference type="EMBL" id="RHC41802.1"/>
    </source>
</evidence>
<dbReference type="EMBL" id="QSHU01000001">
    <property type="protein sequence ID" value="RHC41802.1"/>
    <property type="molecule type" value="Genomic_DNA"/>
</dbReference>
<sequence length="103" mass="12046">MGQYNLMFEQEEFTELVRLYSELAKIADRQMNEYQMILDIINTNAVISGELHDKLEVYEDAVHTYQSILGESFREMSKKLNEFVRDVDEADGDIYGIGTYEAY</sequence>
<evidence type="ECO:0000313" key="16">
    <source>
        <dbReference type="Proteomes" id="UP000285865"/>
    </source>
</evidence>
<evidence type="ECO:0000313" key="10">
    <source>
        <dbReference type="EMBL" id="RHL02245.1"/>
    </source>
</evidence>
<evidence type="ECO:0000313" key="14">
    <source>
        <dbReference type="Proteomes" id="UP000283501"/>
    </source>
</evidence>
<proteinExistence type="predicted"/>
<reference evidence="13 14" key="2">
    <citation type="submission" date="2018-08" db="EMBL/GenBank/DDBJ databases">
        <title>A genome reference for cultivated species of the human gut microbiota.</title>
        <authorList>
            <person name="Zou Y."/>
            <person name="Xue W."/>
            <person name="Luo G."/>
        </authorList>
    </citation>
    <scope>NUCLEOTIDE SEQUENCE [LARGE SCALE GENOMIC DNA]</scope>
    <source>
        <strain evidence="5 15">AF06-19</strain>
        <strain evidence="4 20">AF12-8</strain>
        <strain evidence="10 18">AF39-14AC</strain>
        <strain evidence="9 16">AM16-11</strain>
        <strain evidence="8 14">AM26-2LB</strain>
        <strain evidence="7 17">AM36-3AA</strain>
        <strain evidence="6 19">AM42-17AT</strain>
        <strain evidence="3 13">OM05-6AA</strain>
    </source>
</reference>
<gene>
    <name evidence="10" type="ORF">DW038_13275</name>
    <name evidence="9" type="ORF">DW172_14000</name>
    <name evidence="8" type="ORF">DW703_10905</name>
    <name evidence="7" type="ORF">DW848_00240</name>
    <name evidence="6" type="ORF">DW912_10595</name>
    <name evidence="5" type="ORF">DWV45_08650</name>
    <name evidence="4" type="ORF">DWV78_03460</name>
    <name evidence="3" type="ORF">DXB72_13400</name>
    <name evidence="11" type="ORF">FYL37_08435</name>
    <name evidence="1" type="ORF">GKE07_08170</name>
    <name evidence="2" type="ORF">LD38_05640</name>
</gene>
<dbReference type="EMBL" id="QSFZ01000011">
    <property type="protein sequence ID" value="RHA91074.1"/>
    <property type="molecule type" value="Genomic_DNA"/>
</dbReference>
<reference evidence="11 21" key="5">
    <citation type="submission" date="2019-09" db="EMBL/GenBank/DDBJ databases">
        <title>Strain-level analysis of Eubacterium rectale using genomes from metagenomes.</title>
        <authorList>
            <person name="Karcher N."/>
            <person name="Segata N."/>
        </authorList>
    </citation>
    <scope>NUCLEOTIDE SEQUENCE [LARGE SCALE GENOMIC DNA]</scope>
    <source>
        <strain evidence="11 21">L2-21</strain>
    </source>
</reference>
<reference evidence="1 22" key="3">
    <citation type="journal article" date="2019" name="Nat. Med.">
        <title>A library of human gut bacterial isolates paired with longitudinal multiomics data enables mechanistic microbiome research.</title>
        <authorList>
            <person name="Poyet M."/>
            <person name="Groussin M."/>
            <person name="Gibbons S.M."/>
            <person name="Avila-Pacheco J."/>
            <person name="Jiang X."/>
            <person name="Kearney S.M."/>
            <person name="Perrotta A.R."/>
            <person name="Berdy B."/>
            <person name="Zhao S."/>
            <person name="Lieberman T.D."/>
            <person name="Swanson P.K."/>
            <person name="Smith M."/>
            <person name="Roesemann S."/>
            <person name="Alexander J.E."/>
            <person name="Rich S.A."/>
            <person name="Livny J."/>
            <person name="Vlamakis H."/>
            <person name="Clish C."/>
            <person name="Bullock K."/>
            <person name="Deik A."/>
            <person name="Scott J."/>
            <person name="Pierce K.A."/>
            <person name="Xavier R.J."/>
            <person name="Alm E.J."/>
        </authorList>
    </citation>
    <scope>NUCLEOTIDE SEQUENCE [LARGE SCALE GENOMIC DNA]</scope>
    <source>
        <strain evidence="1 22">BIOML-A11</strain>
    </source>
</reference>
<evidence type="ECO:0000313" key="18">
    <source>
        <dbReference type="Proteomes" id="UP000286181"/>
    </source>
</evidence>
<dbReference type="Proteomes" id="UP000260970">
    <property type="component" value="Unassembled WGS sequence"/>
</dbReference>
<evidence type="ECO:0000313" key="1">
    <source>
        <dbReference type="EMBL" id="MSC60169.1"/>
    </source>
</evidence>
<dbReference type="EMBL" id="QSAZ01000007">
    <property type="protein sequence ID" value="RGW87046.1"/>
    <property type="molecule type" value="Genomic_DNA"/>
</dbReference>
<dbReference type="EMBL" id="QSKY01000016">
    <property type="protein sequence ID" value="RHF02506.1"/>
    <property type="molecule type" value="Genomic_DNA"/>
</dbReference>
<evidence type="ECO:0000313" key="8">
    <source>
        <dbReference type="EMBL" id="RHF02506.1"/>
    </source>
</evidence>
<dbReference type="EMBL" id="VSTG01000010">
    <property type="protein sequence ID" value="TYL57621.1"/>
    <property type="molecule type" value="Genomic_DNA"/>
</dbReference>
<dbReference type="Proteomes" id="UP000283501">
    <property type="component" value="Unassembled WGS sequence"/>
</dbReference>
<name>A0A2U2EIR9_9FIRM</name>
<reference evidence="2 12" key="1">
    <citation type="submission" date="2014-09" db="EMBL/GenBank/DDBJ databases">
        <title>Butyrate-producing bacteria isolated from human gut.</title>
        <authorList>
            <person name="Zhang Q."/>
            <person name="Zhao L."/>
        </authorList>
    </citation>
    <scope>NUCLEOTIDE SEQUENCE [LARGE SCALE GENOMIC DNA]</scope>
    <source>
        <strain evidence="2 12">R22</strain>
    </source>
</reference>
<evidence type="ECO:0000313" key="6">
    <source>
        <dbReference type="EMBL" id="RHA91074.1"/>
    </source>
</evidence>
<evidence type="ECO:0000313" key="9">
    <source>
        <dbReference type="EMBL" id="RHI18447.1"/>
    </source>
</evidence>
<comment type="caution">
    <text evidence="2">The sequence shown here is derived from an EMBL/GenBank/DDBJ whole genome shotgun (WGS) entry which is preliminary data.</text>
</comment>
<evidence type="ECO:0000313" key="11">
    <source>
        <dbReference type="EMBL" id="TYL57621.1"/>
    </source>
</evidence>
<dbReference type="Proteomes" id="UP000286181">
    <property type="component" value="Unassembled WGS sequence"/>
</dbReference>
<dbReference type="Proteomes" id="UP000286104">
    <property type="component" value="Unassembled WGS sequence"/>
</dbReference>
<dbReference type="Proteomes" id="UP000283683">
    <property type="component" value="Unassembled WGS sequence"/>
</dbReference>
<organism evidence="2 12">
    <name type="scientific">Agathobacter rectalis</name>
    <dbReference type="NCBI Taxonomy" id="39491"/>
    <lineage>
        <taxon>Bacteria</taxon>
        <taxon>Bacillati</taxon>
        <taxon>Bacillota</taxon>
        <taxon>Clostridia</taxon>
        <taxon>Lachnospirales</taxon>
        <taxon>Lachnospiraceae</taxon>
        <taxon>Agathobacter</taxon>
    </lineage>
</organism>
<dbReference type="EMBL" id="JRFS01000009">
    <property type="protein sequence ID" value="PWE84410.1"/>
    <property type="molecule type" value="Genomic_DNA"/>
</dbReference>
<dbReference type="RefSeq" id="WP_109257595.1">
    <property type="nucleotide sequence ID" value="NZ_CP143948.1"/>
</dbReference>
<dbReference type="EMBL" id="QRKN01000016">
    <property type="protein sequence ID" value="RHI18447.1"/>
    <property type="molecule type" value="Genomic_DNA"/>
</dbReference>
<dbReference type="EMBL" id="QROF01000014">
    <property type="protein sequence ID" value="RHL02245.1"/>
    <property type="molecule type" value="Genomic_DNA"/>
</dbReference>
<dbReference type="Proteomes" id="UP000479563">
    <property type="component" value="Unassembled WGS sequence"/>
</dbReference>
<evidence type="ECO:0000313" key="17">
    <source>
        <dbReference type="Proteomes" id="UP000286104"/>
    </source>
</evidence>
<dbReference type="EMBL" id="QSUG01000016">
    <property type="protein sequence ID" value="RGN20698.1"/>
    <property type="molecule type" value="Genomic_DNA"/>
</dbReference>
<evidence type="ECO:0000313" key="12">
    <source>
        <dbReference type="Proteomes" id="UP000245905"/>
    </source>
</evidence>
<evidence type="ECO:0000313" key="20">
    <source>
        <dbReference type="Proteomes" id="UP000286581"/>
    </source>
</evidence>
<evidence type="ECO:0000313" key="22">
    <source>
        <dbReference type="Proteomes" id="UP000479563"/>
    </source>
</evidence>
<reference evidence="11 21" key="4">
    <citation type="submission" date="2019-08" db="EMBL/GenBank/DDBJ databases">
        <authorList>
            <person name="Duncan S."/>
            <person name="Walker A."/>
        </authorList>
    </citation>
    <scope>NUCLEOTIDE SEQUENCE [LARGE SCALE GENOMIC DNA]</scope>
    <source>
        <strain evidence="11 21">L2-21</strain>
    </source>
</reference>
<dbReference type="EMBL" id="WKQP01000010">
    <property type="protein sequence ID" value="MSC60169.1"/>
    <property type="molecule type" value="Genomic_DNA"/>
</dbReference>
<accession>A0A2U2EIR9</accession>
<dbReference type="Proteomes" id="UP000286581">
    <property type="component" value="Unassembled WGS sequence"/>
</dbReference>